<dbReference type="AlphaFoldDB" id="A0A8S0Q606"/>
<accession>A0A8S0Q606</accession>
<gene>
    <name evidence="3" type="ORF">OLEA9_A104720</name>
</gene>
<dbReference type="InterPro" id="IPR006578">
    <property type="entry name" value="MADF-dom"/>
</dbReference>
<evidence type="ECO:0000313" key="4">
    <source>
        <dbReference type="Proteomes" id="UP000594638"/>
    </source>
</evidence>
<organism evidence="3 4">
    <name type="scientific">Olea europaea subsp. europaea</name>
    <dbReference type="NCBI Taxonomy" id="158383"/>
    <lineage>
        <taxon>Eukaryota</taxon>
        <taxon>Viridiplantae</taxon>
        <taxon>Streptophyta</taxon>
        <taxon>Embryophyta</taxon>
        <taxon>Tracheophyta</taxon>
        <taxon>Spermatophyta</taxon>
        <taxon>Magnoliopsida</taxon>
        <taxon>eudicotyledons</taxon>
        <taxon>Gunneridae</taxon>
        <taxon>Pentapetalae</taxon>
        <taxon>asterids</taxon>
        <taxon>lamiids</taxon>
        <taxon>Lamiales</taxon>
        <taxon>Oleaceae</taxon>
        <taxon>Oleeae</taxon>
        <taxon>Olea</taxon>
    </lineage>
</organism>
<dbReference type="EMBL" id="CACTIH010000839">
    <property type="protein sequence ID" value="CAA2962266.1"/>
    <property type="molecule type" value="Genomic_DNA"/>
</dbReference>
<protein>
    <recommendedName>
        <fullName evidence="2">MADF domain-containing protein</fullName>
    </recommendedName>
</protein>
<evidence type="ECO:0000256" key="1">
    <source>
        <dbReference type="SAM" id="MobiDB-lite"/>
    </source>
</evidence>
<feature type="domain" description="MADF" evidence="2">
    <location>
        <begin position="21"/>
        <end position="58"/>
    </location>
</feature>
<dbReference type="Gramene" id="OE9A104720T1">
    <property type="protein sequence ID" value="OE9A104720C1"/>
    <property type="gene ID" value="OE9A104720"/>
</dbReference>
<dbReference type="Pfam" id="PF10545">
    <property type="entry name" value="MADF_DNA_bdg"/>
    <property type="match status" value="1"/>
</dbReference>
<name>A0A8S0Q606_OLEEU</name>
<dbReference type="OrthoDB" id="5779735at2759"/>
<evidence type="ECO:0000259" key="2">
    <source>
        <dbReference type="Pfam" id="PF10545"/>
    </source>
</evidence>
<proteinExistence type="predicted"/>
<feature type="compositionally biased region" description="Basic and acidic residues" evidence="1">
    <location>
        <begin position="164"/>
        <end position="176"/>
    </location>
</feature>
<reference evidence="3 4" key="1">
    <citation type="submission" date="2019-12" db="EMBL/GenBank/DDBJ databases">
        <authorList>
            <person name="Alioto T."/>
            <person name="Alioto T."/>
            <person name="Gomez Garrido J."/>
        </authorList>
    </citation>
    <scope>NUCLEOTIDE SEQUENCE [LARGE SCALE GENOMIC DNA]</scope>
</reference>
<comment type="caution">
    <text evidence="3">The sequence shown here is derived from an EMBL/GenBank/DDBJ whole genome shotgun (WGS) entry which is preliminary data.</text>
</comment>
<sequence>MNEEPDYTRWDRLSPEDRDMLVDCVKRQPTLYDNKLIGYSQSRVRDSCWSTISAEIAAKSGTHFPSGRTKGSRLLVGKEELPAQVQGPNLGRVLKKSKPGLVRSYKKRNQEDIRKIRTIRDNQKIQQTLSNAQDAPVGETRQSSYNNEDEYASPQPMEYLDVPKTSETEKSYCREN</sequence>
<evidence type="ECO:0000313" key="3">
    <source>
        <dbReference type="EMBL" id="CAA2962266.1"/>
    </source>
</evidence>
<feature type="region of interest" description="Disordered" evidence="1">
    <location>
        <begin position="125"/>
        <end position="176"/>
    </location>
</feature>
<feature type="non-terminal residue" evidence="3">
    <location>
        <position position="176"/>
    </location>
</feature>
<dbReference type="Proteomes" id="UP000594638">
    <property type="component" value="Unassembled WGS sequence"/>
</dbReference>
<keyword evidence="4" id="KW-1185">Reference proteome</keyword>